<keyword evidence="2" id="KW-1185">Reference proteome</keyword>
<organism evidence="1 2">
    <name type="scientific">Sinanodonta woodiana</name>
    <name type="common">Chinese pond mussel</name>
    <name type="synonym">Anodonta woodiana</name>
    <dbReference type="NCBI Taxonomy" id="1069815"/>
    <lineage>
        <taxon>Eukaryota</taxon>
        <taxon>Metazoa</taxon>
        <taxon>Spiralia</taxon>
        <taxon>Lophotrochozoa</taxon>
        <taxon>Mollusca</taxon>
        <taxon>Bivalvia</taxon>
        <taxon>Autobranchia</taxon>
        <taxon>Heteroconchia</taxon>
        <taxon>Palaeoheterodonta</taxon>
        <taxon>Unionida</taxon>
        <taxon>Unionoidea</taxon>
        <taxon>Unionidae</taxon>
        <taxon>Unioninae</taxon>
        <taxon>Sinanodonta</taxon>
    </lineage>
</organism>
<dbReference type="EMBL" id="JBJQND010000006">
    <property type="protein sequence ID" value="KAL3874726.1"/>
    <property type="molecule type" value="Genomic_DNA"/>
</dbReference>
<gene>
    <name evidence="1" type="ORF">ACJMK2_037698</name>
</gene>
<dbReference type="Proteomes" id="UP001634394">
    <property type="component" value="Unassembled WGS sequence"/>
</dbReference>
<sequence length="102" mass="11620">MHFSDLDTRGPAEIADFTNPDWAPTVKMGYDMHGLSTTLSSDRYKRKQMRQHMKSTAQAVQDTPEGNMVENPDLMRENIALPENEKCTVTKLSLHLLDIKDN</sequence>
<protein>
    <submittedName>
        <fullName evidence="1">Uncharacterized protein</fullName>
    </submittedName>
</protein>
<comment type="caution">
    <text evidence="1">The sequence shown here is derived from an EMBL/GenBank/DDBJ whole genome shotgun (WGS) entry which is preliminary data.</text>
</comment>
<proteinExistence type="predicted"/>
<evidence type="ECO:0000313" key="1">
    <source>
        <dbReference type="EMBL" id="KAL3874726.1"/>
    </source>
</evidence>
<dbReference type="AlphaFoldDB" id="A0ABD3WML8"/>
<evidence type="ECO:0000313" key="2">
    <source>
        <dbReference type="Proteomes" id="UP001634394"/>
    </source>
</evidence>
<reference evidence="1 2" key="1">
    <citation type="submission" date="2024-11" db="EMBL/GenBank/DDBJ databases">
        <title>Chromosome-level genome assembly of the freshwater bivalve Anodonta woodiana.</title>
        <authorList>
            <person name="Chen X."/>
        </authorList>
    </citation>
    <scope>NUCLEOTIDE SEQUENCE [LARGE SCALE GENOMIC DNA]</scope>
    <source>
        <strain evidence="1">MN2024</strain>
        <tissue evidence="1">Gills</tissue>
    </source>
</reference>
<name>A0ABD3WML8_SINWO</name>
<accession>A0ABD3WML8</accession>